<evidence type="ECO:0000256" key="1">
    <source>
        <dbReference type="SAM" id="Phobius"/>
    </source>
</evidence>
<dbReference type="RefSeq" id="WP_072753147.1">
    <property type="nucleotide sequence ID" value="NZ_FOAW01000019.1"/>
</dbReference>
<proteinExistence type="predicted"/>
<sequence length="148" mass="16348">MERATAYSFTYRLLQIALVVFGAVMVLLYPLAVVWPSGWAWHSGAPYQSDYFMMIVGLYVTLGVFLWNAARRPEDNLSLIWFTVCSSVVHAAIMAVQSFGSGDHMGHLWGDVLALLLAAIVLAVLVLSSGLKQRPPDRLANHVVDDQI</sequence>
<dbReference type="EMBL" id="FOAW01000019">
    <property type="protein sequence ID" value="SEL99926.1"/>
    <property type="molecule type" value="Genomic_DNA"/>
</dbReference>
<organism evidence="2 3">
    <name type="scientific">Rhodococcus maanshanensis</name>
    <dbReference type="NCBI Taxonomy" id="183556"/>
    <lineage>
        <taxon>Bacteria</taxon>
        <taxon>Bacillati</taxon>
        <taxon>Actinomycetota</taxon>
        <taxon>Actinomycetes</taxon>
        <taxon>Mycobacteriales</taxon>
        <taxon>Nocardiaceae</taxon>
        <taxon>Rhodococcus</taxon>
    </lineage>
</organism>
<protein>
    <submittedName>
        <fullName evidence="2">Uncharacterized protein</fullName>
    </submittedName>
</protein>
<dbReference type="OrthoDB" id="118744at2"/>
<feature type="transmembrane region" description="Helical" evidence="1">
    <location>
        <begin position="108"/>
        <end position="128"/>
    </location>
</feature>
<dbReference type="InterPro" id="IPR046572">
    <property type="entry name" value="DUF6632"/>
</dbReference>
<keyword evidence="1" id="KW-0812">Transmembrane</keyword>
<dbReference type="Proteomes" id="UP000198677">
    <property type="component" value="Unassembled WGS sequence"/>
</dbReference>
<keyword evidence="3" id="KW-1185">Reference proteome</keyword>
<feature type="transmembrane region" description="Helical" evidence="1">
    <location>
        <begin position="51"/>
        <end position="70"/>
    </location>
</feature>
<reference evidence="3" key="1">
    <citation type="submission" date="2016-10" db="EMBL/GenBank/DDBJ databases">
        <authorList>
            <person name="Varghese N."/>
            <person name="Submissions S."/>
        </authorList>
    </citation>
    <scope>NUCLEOTIDE SEQUENCE [LARGE SCALE GENOMIC DNA]</scope>
    <source>
        <strain evidence="3">DSM 44675</strain>
    </source>
</reference>
<dbReference type="AlphaFoldDB" id="A0A1H7USZ0"/>
<evidence type="ECO:0000313" key="3">
    <source>
        <dbReference type="Proteomes" id="UP000198677"/>
    </source>
</evidence>
<gene>
    <name evidence="2" type="ORF">SAMN05444583_11932</name>
</gene>
<keyword evidence="1" id="KW-1133">Transmembrane helix</keyword>
<keyword evidence="1" id="KW-0472">Membrane</keyword>
<name>A0A1H7USZ0_9NOCA</name>
<accession>A0A1H7USZ0</accession>
<feature type="transmembrane region" description="Helical" evidence="1">
    <location>
        <begin position="77"/>
        <end position="96"/>
    </location>
</feature>
<feature type="transmembrane region" description="Helical" evidence="1">
    <location>
        <begin position="12"/>
        <end position="31"/>
    </location>
</feature>
<evidence type="ECO:0000313" key="2">
    <source>
        <dbReference type="EMBL" id="SEL99926.1"/>
    </source>
</evidence>
<dbReference type="Pfam" id="PF20337">
    <property type="entry name" value="DUF6632"/>
    <property type="match status" value="1"/>
</dbReference>